<evidence type="ECO:0000313" key="1">
    <source>
        <dbReference type="EMBL" id="OCH93731.1"/>
    </source>
</evidence>
<keyword evidence="2" id="KW-1185">Reference proteome</keyword>
<dbReference type="Proteomes" id="UP000250043">
    <property type="component" value="Unassembled WGS sequence"/>
</dbReference>
<proteinExistence type="predicted"/>
<evidence type="ECO:0000313" key="2">
    <source>
        <dbReference type="Proteomes" id="UP000250043"/>
    </source>
</evidence>
<gene>
    <name evidence="1" type="ORF">OBBRIDRAFT_265815</name>
</gene>
<dbReference type="EMBL" id="KV722351">
    <property type="protein sequence ID" value="OCH93731.1"/>
    <property type="molecule type" value="Genomic_DNA"/>
</dbReference>
<reference evidence="1 2" key="1">
    <citation type="submission" date="2016-07" db="EMBL/GenBank/DDBJ databases">
        <title>Draft genome of the white-rot fungus Obba rivulosa 3A-2.</title>
        <authorList>
            <consortium name="DOE Joint Genome Institute"/>
            <person name="Miettinen O."/>
            <person name="Riley R."/>
            <person name="Acob R."/>
            <person name="Barry K."/>
            <person name="Cullen D."/>
            <person name="De Vries R."/>
            <person name="Hainaut M."/>
            <person name="Hatakka A."/>
            <person name="Henrissat B."/>
            <person name="Hilden K."/>
            <person name="Kuo R."/>
            <person name="Labutti K."/>
            <person name="Lipzen A."/>
            <person name="Makela M.R."/>
            <person name="Sandor L."/>
            <person name="Spatafora J.W."/>
            <person name="Grigoriev I.V."/>
            <person name="Hibbett D.S."/>
        </authorList>
    </citation>
    <scope>NUCLEOTIDE SEQUENCE [LARGE SCALE GENOMIC DNA]</scope>
    <source>
        <strain evidence="1 2">3A-2</strain>
    </source>
</reference>
<sequence>MHRCLQILDTYLAILRSLREDAEVGGLAALAVLARTCRSLSEPALDVLWEEPHCFADLVRCLPDDTYMMYEIRQCPTLTVHKPLSPSDWTRFNFYAPRVRRLTFFDVNRDFVSIDEKALSSLSVHRLSLLLLPHL</sequence>
<dbReference type="AlphaFoldDB" id="A0A8E2DQB6"/>
<accession>A0A8E2DQB6</accession>
<organism evidence="1 2">
    <name type="scientific">Obba rivulosa</name>
    <dbReference type="NCBI Taxonomy" id="1052685"/>
    <lineage>
        <taxon>Eukaryota</taxon>
        <taxon>Fungi</taxon>
        <taxon>Dikarya</taxon>
        <taxon>Basidiomycota</taxon>
        <taxon>Agaricomycotina</taxon>
        <taxon>Agaricomycetes</taxon>
        <taxon>Polyporales</taxon>
        <taxon>Gelatoporiaceae</taxon>
        <taxon>Obba</taxon>
    </lineage>
</organism>
<protein>
    <submittedName>
        <fullName evidence="1">Uncharacterized protein</fullName>
    </submittedName>
</protein>
<dbReference type="OrthoDB" id="2769405at2759"/>
<name>A0A8E2DQB6_9APHY</name>